<dbReference type="SUPFAM" id="SSF55874">
    <property type="entry name" value="ATPase domain of HSP90 chaperone/DNA topoisomerase II/histidine kinase"/>
    <property type="match status" value="1"/>
</dbReference>
<dbReference type="RefSeq" id="WP_203978357.1">
    <property type="nucleotide sequence ID" value="NZ_BAAAKY010000016.1"/>
</dbReference>
<feature type="transmembrane region" description="Helical" evidence="5">
    <location>
        <begin position="362"/>
        <end position="381"/>
    </location>
</feature>
<keyword evidence="2 7" id="KW-0418">Kinase</keyword>
<dbReference type="InterPro" id="IPR011712">
    <property type="entry name" value="Sig_transdc_His_kin_sub3_dim/P"/>
</dbReference>
<dbReference type="GO" id="GO:0046983">
    <property type="term" value="F:protein dimerization activity"/>
    <property type="evidence" value="ECO:0007669"/>
    <property type="project" value="InterPro"/>
</dbReference>
<dbReference type="Gene3D" id="3.30.565.10">
    <property type="entry name" value="Histidine kinase-like ATPase, C-terminal domain"/>
    <property type="match status" value="1"/>
</dbReference>
<dbReference type="EMBL" id="BOOQ01000037">
    <property type="protein sequence ID" value="GII48904.1"/>
    <property type="molecule type" value="Genomic_DNA"/>
</dbReference>
<evidence type="ECO:0000256" key="5">
    <source>
        <dbReference type="SAM" id="Phobius"/>
    </source>
</evidence>
<dbReference type="PANTHER" id="PTHR24421:SF63">
    <property type="entry name" value="SENSOR HISTIDINE KINASE DESK"/>
    <property type="match status" value="1"/>
</dbReference>
<dbReference type="GO" id="GO:0000155">
    <property type="term" value="F:phosphorelay sensor kinase activity"/>
    <property type="evidence" value="ECO:0007669"/>
    <property type="project" value="InterPro"/>
</dbReference>
<dbReference type="AlphaFoldDB" id="A0A8J3XPY9"/>
<name>A0A8J3XPY9_9ACTN</name>
<comment type="caution">
    <text evidence="7">The sequence shown here is derived from an EMBL/GenBank/DDBJ whole genome shotgun (WGS) entry which is preliminary data.</text>
</comment>
<dbReference type="Pfam" id="PF07730">
    <property type="entry name" value="HisKA_3"/>
    <property type="match status" value="1"/>
</dbReference>
<evidence type="ECO:0000259" key="6">
    <source>
        <dbReference type="Pfam" id="PF07730"/>
    </source>
</evidence>
<feature type="transmembrane region" description="Helical" evidence="5">
    <location>
        <begin position="34"/>
        <end position="50"/>
    </location>
</feature>
<dbReference type="Gene3D" id="6.10.250.2870">
    <property type="match status" value="1"/>
</dbReference>
<keyword evidence="1" id="KW-0808">Transferase</keyword>
<dbReference type="PANTHER" id="PTHR24421">
    <property type="entry name" value="NITRATE/NITRITE SENSOR PROTEIN NARX-RELATED"/>
    <property type="match status" value="1"/>
</dbReference>
<keyword evidence="8" id="KW-1185">Reference proteome</keyword>
<sequence>MRIRGDRQPALARGIVTVVLAGFAGVYVLAGSPLAIVVLGLQLVYVFPGLRKSRGWWLLAVQAVVVSTATLGFGTSVGIAGFLGGSLLLTSWWPLAVPVAVGAVLIGPADSAISMVLISLVIYGLTRLTERVDEVHAARTALAMAAVAEERLRISAELSQGLGNGLVEITKGVRLALADPGRAGETLGEVTSAARAFLADARNAAASYRATSLAPEVATARTMLAAAGVTTDVRAGDVEPVGPTGALLATVLREAVTEILRRAVARTCSIEVVSAGGTVRLRVVSDDARTAEDEGFGDLPARIAAAGGTLSTGLTPEGRLVVEAVVPEVRRPVEAVEERGAYVLSVALLATVLVGFSVKALLLVPGVEIVAAAVCLAVIVVMQLRSVDGRHMVALALMALLTYLPILAFGRAWLGVAGFLAGPLLLVFPWAVAWPLVACVMASTALIAVRLGLPLEVTLNYTVSTLVTGLVVYGLIRLARQVRELQDLRRELARAAVVEERLRAARDLHDLLGHSLAAILLKCELARRLDPVRARAELEDVLVMAVRAEADMRAVSGEAQGMSLDAEARSARSVLSAAGIETEVDLVEQELPAEVEYVLGVVLREAVTNVLRHSTADFCRISTTPADGGMRLRVRNDGARPAARGRGSSGIGNLTVRLAALGGTLTAGADDGWFELDAWAPVSPSYVGGPVPAGGPG</sequence>
<dbReference type="Proteomes" id="UP000644610">
    <property type="component" value="Unassembled WGS sequence"/>
</dbReference>
<keyword evidence="4" id="KW-0175">Coiled coil</keyword>
<evidence type="ECO:0000313" key="8">
    <source>
        <dbReference type="Proteomes" id="UP000644610"/>
    </source>
</evidence>
<dbReference type="Gene3D" id="1.20.5.1930">
    <property type="match status" value="1"/>
</dbReference>
<accession>A0A8J3XPY9</accession>
<proteinExistence type="predicted"/>
<dbReference type="InterPro" id="IPR036890">
    <property type="entry name" value="HATPase_C_sf"/>
</dbReference>
<keyword evidence="5" id="KW-0812">Transmembrane</keyword>
<feature type="domain" description="Signal transduction histidine kinase subgroup 3 dimerisation and phosphoacceptor" evidence="6">
    <location>
        <begin position="500"/>
        <end position="558"/>
    </location>
</feature>
<feature type="transmembrane region" description="Helical" evidence="5">
    <location>
        <begin position="340"/>
        <end position="356"/>
    </location>
</feature>
<evidence type="ECO:0000256" key="1">
    <source>
        <dbReference type="ARBA" id="ARBA00022679"/>
    </source>
</evidence>
<feature type="transmembrane region" description="Helical" evidence="5">
    <location>
        <begin position="393"/>
        <end position="414"/>
    </location>
</feature>
<dbReference type="InterPro" id="IPR050482">
    <property type="entry name" value="Sensor_HK_TwoCompSys"/>
</dbReference>
<protein>
    <submittedName>
        <fullName evidence="7">Two-component sensor histidine kinase</fullName>
    </submittedName>
</protein>
<feature type="transmembrane region" description="Helical" evidence="5">
    <location>
        <begin position="426"/>
        <end position="449"/>
    </location>
</feature>
<organism evidence="7 8">
    <name type="scientific">Planotetraspora silvatica</name>
    <dbReference type="NCBI Taxonomy" id="234614"/>
    <lineage>
        <taxon>Bacteria</taxon>
        <taxon>Bacillati</taxon>
        <taxon>Actinomycetota</taxon>
        <taxon>Actinomycetes</taxon>
        <taxon>Streptosporangiales</taxon>
        <taxon>Streptosporangiaceae</taxon>
        <taxon>Planotetraspora</taxon>
    </lineage>
</organism>
<feature type="transmembrane region" description="Helical" evidence="5">
    <location>
        <begin position="57"/>
        <end position="83"/>
    </location>
</feature>
<gene>
    <name evidence="7" type="ORF">Psi02_53280</name>
</gene>
<evidence type="ECO:0000256" key="4">
    <source>
        <dbReference type="SAM" id="Coils"/>
    </source>
</evidence>
<dbReference type="CDD" id="cd16917">
    <property type="entry name" value="HATPase_UhpB-NarQ-NarX-like"/>
    <property type="match status" value="1"/>
</dbReference>
<evidence type="ECO:0000256" key="2">
    <source>
        <dbReference type="ARBA" id="ARBA00022777"/>
    </source>
</evidence>
<feature type="transmembrane region" description="Helical" evidence="5">
    <location>
        <begin position="461"/>
        <end position="479"/>
    </location>
</feature>
<feature type="transmembrane region" description="Helical" evidence="5">
    <location>
        <begin position="10"/>
        <end position="28"/>
    </location>
</feature>
<evidence type="ECO:0000313" key="7">
    <source>
        <dbReference type="EMBL" id="GII48904.1"/>
    </source>
</evidence>
<keyword evidence="5" id="KW-0472">Membrane</keyword>
<feature type="coiled-coil region" evidence="4">
    <location>
        <begin position="475"/>
        <end position="505"/>
    </location>
</feature>
<keyword evidence="5" id="KW-1133">Transmembrane helix</keyword>
<evidence type="ECO:0000256" key="3">
    <source>
        <dbReference type="ARBA" id="ARBA00023012"/>
    </source>
</evidence>
<feature type="transmembrane region" description="Helical" evidence="5">
    <location>
        <begin position="95"/>
        <end position="123"/>
    </location>
</feature>
<keyword evidence="3" id="KW-0902">Two-component regulatory system</keyword>
<dbReference type="GO" id="GO:0016020">
    <property type="term" value="C:membrane"/>
    <property type="evidence" value="ECO:0007669"/>
    <property type="project" value="InterPro"/>
</dbReference>
<reference evidence="7" key="1">
    <citation type="submission" date="2021-01" db="EMBL/GenBank/DDBJ databases">
        <title>Whole genome shotgun sequence of Planotetraspora silvatica NBRC 100141.</title>
        <authorList>
            <person name="Komaki H."/>
            <person name="Tamura T."/>
        </authorList>
    </citation>
    <scope>NUCLEOTIDE SEQUENCE</scope>
    <source>
        <strain evidence="7">NBRC 100141</strain>
    </source>
</reference>